<gene>
    <name evidence="1" type="primary">orf108</name>
</gene>
<keyword evidence="1" id="KW-0496">Mitochondrion</keyword>
<proteinExistence type="predicted"/>
<reference evidence="1" key="1">
    <citation type="submission" date="2019-02" db="EMBL/GenBank/DDBJ databases">
        <authorList>
            <person name="Fang M.L."/>
            <person name="Zhang Y."/>
        </authorList>
    </citation>
    <scope>NUCLEOTIDE SEQUENCE</scope>
    <source>
        <strain evidence="1">YMF1.01838</strain>
    </source>
</reference>
<organism evidence="1">
    <name type="scientific">Dactylella sp</name>
    <dbReference type="NCBI Taxonomy" id="1814903"/>
    <lineage>
        <taxon>Eukaryota</taxon>
        <taxon>Fungi</taxon>
        <taxon>Dikarya</taxon>
        <taxon>Ascomycota</taxon>
        <taxon>Pezizomycotina</taxon>
        <taxon>Orbiliomycetes</taxon>
        <taxon>Orbiliales</taxon>
        <taxon>Orbiliaceae</taxon>
        <taxon>Dactylella</taxon>
    </lineage>
</organism>
<evidence type="ECO:0000313" key="1">
    <source>
        <dbReference type="EMBL" id="QBM09673.1"/>
    </source>
</evidence>
<dbReference type="AlphaFoldDB" id="A0A482DT74"/>
<protein>
    <submittedName>
        <fullName evidence="1">Uncharacterized protein</fullName>
    </submittedName>
</protein>
<sequence length="108" mass="13071">MKFYVEVIKYFYVNTQYNVLIKLFYTDGSDIEKFCILGRQYGLFLTNDDFINKQIIFGLWCHMCFWISHYYTKYNVQQVIYIQVLYIINDSYGNLKLKNINSLTLIII</sequence>
<geneLocation type="mitochondrion" evidence="1"/>
<name>A0A482DT74_9PEZI</name>
<accession>A0A482DT74</accession>
<dbReference type="EMBL" id="MK550697">
    <property type="protein sequence ID" value="QBM09673.1"/>
    <property type="molecule type" value="Genomic_DNA"/>
</dbReference>